<dbReference type="Gene3D" id="3.30.450.20">
    <property type="entry name" value="PAS domain"/>
    <property type="match status" value="1"/>
</dbReference>
<gene>
    <name evidence="10" type="ORF">JOE21_001425</name>
</gene>
<dbReference type="InterPro" id="IPR005467">
    <property type="entry name" value="His_kinase_dom"/>
</dbReference>
<dbReference type="SUPFAM" id="SSF55874">
    <property type="entry name" value="ATPase domain of HSP90 chaperone/DNA topoisomerase II/histidine kinase"/>
    <property type="match status" value="1"/>
</dbReference>
<name>A0ABU1ILI4_9BACL</name>
<keyword evidence="7" id="KW-0067">ATP-binding</keyword>
<keyword evidence="6 10" id="KW-0418">Kinase</keyword>
<proteinExistence type="predicted"/>
<sequence length="467" mass="52207">MRLEEICKKYTVLSDSDIERITRLADSLPMIADLAQANIFIDCPVKEGRHAVVVAEASPRTARSLYERPVAGQYAYESYEPAVSLTHRTGEPIVGNRAITQEGKPVKQSVVPIKNGEGSTIGSLIMEQDISDQLMNEARMRALSNTAEHLSRTLMDRGEQAVFPDIVQEALYLVDQEARVIYTNAQGTSLAAEWGGSGEVVGTPVTEFLPFLDPLPYRNRDVWYQEVNADRKTYAVKGIGIQREYRREGTLFSIRDLTELREKERELMVKSTVIMEIHHRVKNNLQMIASLLRLQMRRGIPEEARVVLQESLNRIISIAFVHEIFSNKGVEAIPVMEMIQRVGNMLAAHSRPDTKINVSYEGEPGVLSSDQAVSLALVANELIQNSVEHAFSLREEGEITIRFSRDEAWMEVQIIDDGTGFDGKPEDSSLGLKIVENLTRHDLGGSFSIHSSLEGTKAVVRFPTEEG</sequence>
<keyword evidence="5" id="KW-0547">Nucleotide-binding</keyword>
<dbReference type="RefSeq" id="WP_309864116.1">
    <property type="nucleotide sequence ID" value="NZ_JAVDQG010000003.1"/>
</dbReference>
<evidence type="ECO:0000256" key="8">
    <source>
        <dbReference type="ARBA" id="ARBA00023012"/>
    </source>
</evidence>
<dbReference type="InterPro" id="IPR038424">
    <property type="entry name" value="H_kinase_PdtaS_GAF_sf"/>
</dbReference>
<dbReference type="SMART" id="SM00387">
    <property type="entry name" value="HATPase_c"/>
    <property type="match status" value="1"/>
</dbReference>
<evidence type="ECO:0000256" key="2">
    <source>
        <dbReference type="ARBA" id="ARBA00012438"/>
    </source>
</evidence>
<feature type="domain" description="Histidine kinase" evidence="9">
    <location>
        <begin position="276"/>
        <end position="466"/>
    </location>
</feature>
<evidence type="ECO:0000256" key="3">
    <source>
        <dbReference type="ARBA" id="ARBA00022553"/>
    </source>
</evidence>
<dbReference type="Pfam" id="PF12282">
    <property type="entry name" value="GAF_PdtaS"/>
    <property type="match status" value="1"/>
</dbReference>
<dbReference type="Pfam" id="PF07568">
    <property type="entry name" value="HisKA_2"/>
    <property type="match status" value="1"/>
</dbReference>
<keyword evidence="8" id="KW-0902">Two-component regulatory system</keyword>
<evidence type="ECO:0000313" key="11">
    <source>
        <dbReference type="Proteomes" id="UP001185012"/>
    </source>
</evidence>
<dbReference type="EC" id="2.7.13.3" evidence="2"/>
<comment type="catalytic activity">
    <reaction evidence="1">
        <text>ATP + protein L-histidine = ADP + protein N-phospho-L-histidine.</text>
        <dbReference type="EC" id="2.7.13.3"/>
    </reaction>
</comment>
<dbReference type="PROSITE" id="PS50109">
    <property type="entry name" value="HIS_KIN"/>
    <property type="match status" value="1"/>
</dbReference>
<reference evidence="10 11" key="1">
    <citation type="submission" date="2023-07" db="EMBL/GenBank/DDBJ databases">
        <title>Genomic Encyclopedia of Type Strains, Phase IV (KMG-IV): sequencing the most valuable type-strain genomes for metagenomic binning, comparative biology and taxonomic classification.</title>
        <authorList>
            <person name="Goeker M."/>
        </authorList>
    </citation>
    <scope>NUCLEOTIDE SEQUENCE [LARGE SCALE GENOMIC DNA]</scope>
    <source>
        <strain evidence="10 11">DSM 45903</strain>
    </source>
</reference>
<dbReference type="PANTHER" id="PTHR41523">
    <property type="entry name" value="TWO-COMPONENT SYSTEM SENSOR PROTEIN"/>
    <property type="match status" value="1"/>
</dbReference>
<organism evidence="10 11">
    <name type="scientific">Desmospora profundinema</name>
    <dbReference type="NCBI Taxonomy" id="1571184"/>
    <lineage>
        <taxon>Bacteria</taxon>
        <taxon>Bacillati</taxon>
        <taxon>Bacillota</taxon>
        <taxon>Bacilli</taxon>
        <taxon>Bacillales</taxon>
        <taxon>Thermoactinomycetaceae</taxon>
        <taxon>Desmospora</taxon>
    </lineage>
</organism>
<protein>
    <recommendedName>
        <fullName evidence="2">histidine kinase</fullName>
        <ecNumber evidence="2">2.7.13.3</ecNumber>
    </recommendedName>
</protein>
<evidence type="ECO:0000256" key="5">
    <source>
        <dbReference type="ARBA" id="ARBA00022741"/>
    </source>
</evidence>
<dbReference type="InterPro" id="IPR011495">
    <property type="entry name" value="Sig_transdc_His_kin_sub2_dim/P"/>
</dbReference>
<keyword evidence="11" id="KW-1185">Reference proteome</keyword>
<dbReference type="PANTHER" id="PTHR41523:SF8">
    <property type="entry name" value="ETHYLENE RESPONSE SENSOR PROTEIN"/>
    <property type="match status" value="1"/>
</dbReference>
<keyword evidence="3" id="KW-0597">Phosphoprotein</keyword>
<dbReference type="Gene3D" id="3.30.450.280">
    <property type="entry name" value="GAF domain"/>
    <property type="match status" value="1"/>
</dbReference>
<evidence type="ECO:0000256" key="1">
    <source>
        <dbReference type="ARBA" id="ARBA00000085"/>
    </source>
</evidence>
<evidence type="ECO:0000256" key="4">
    <source>
        <dbReference type="ARBA" id="ARBA00022679"/>
    </source>
</evidence>
<comment type="caution">
    <text evidence="10">The sequence shown here is derived from an EMBL/GenBank/DDBJ whole genome shotgun (WGS) entry which is preliminary data.</text>
</comment>
<evidence type="ECO:0000259" key="9">
    <source>
        <dbReference type="PROSITE" id="PS50109"/>
    </source>
</evidence>
<dbReference type="Proteomes" id="UP001185012">
    <property type="component" value="Unassembled WGS sequence"/>
</dbReference>
<dbReference type="InterPro" id="IPR003594">
    <property type="entry name" value="HATPase_dom"/>
</dbReference>
<evidence type="ECO:0000256" key="6">
    <source>
        <dbReference type="ARBA" id="ARBA00022777"/>
    </source>
</evidence>
<dbReference type="Pfam" id="PF02518">
    <property type="entry name" value="HATPase_c"/>
    <property type="match status" value="1"/>
</dbReference>
<dbReference type="InterPro" id="IPR022066">
    <property type="entry name" value="PdtaS_GAF"/>
</dbReference>
<accession>A0ABU1ILI4</accession>
<dbReference type="InterPro" id="IPR036890">
    <property type="entry name" value="HATPase_C_sf"/>
</dbReference>
<dbReference type="GO" id="GO:0016301">
    <property type="term" value="F:kinase activity"/>
    <property type="evidence" value="ECO:0007669"/>
    <property type="project" value="UniProtKB-KW"/>
</dbReference>
<evidence type="ECO:0000313" key="10">
    <source>
        <dbReference type="EMBL" id="MDR6225427.1"/>
    </source>
</evidence>
<dbReference type="EMBL" id="JAVDQG010000003">
    <property type="protein sequence ID" value="MDR6225427.1"/>
    <property type="molecule type" value="Genomic_DNA"/>
</dbReference>
<evidence type="ECO:0000256" key="7">
    <source>
        <dbReference type="ARBA" id="ARBA00022840"/>
    </source>
</evidence>
<keyword evidence="4" id="KW-0808">Transferase</keyword>
<dbReference type="Gene3D" id="3.30.565.10">
    <property type="entry name" value="Histidine kinase-like ATPase, C-terminal domain"/>
    <property type="match status" value="1"/>
</dbReference>